<feature type="region of interest" description="Disordered" evidence="1">
    <location>
        <begin position="29"/>
        <end position="65"/>
    </location>
</feature>
<feature type="compositionally biased region" description="Basic and acidic residues" evidence="1">
    <location>
        <begin position="100"/>
        <end position="111"/>
    </location>
</feature>
<dbReference type="PANTHER" id="PTHR33324:SF2">
    <property type="entry name" value="MYB_SANT-LIKE DNA-BINDING DOMAIN-CONTAINING PROTEIN"/>
    <property type="match status" value="1"/>
</dbReference>
<feature type="region of interest" description="Disordered" evidence="1">
    <location>
        <begin position="354"/>
        <end position="396"/>
    </location>
</feature>
<organism evidence="2 3">
    <name type="scientific">Puccinia coronata f. sp. avenae</name>
    <dbReference type="NCBI Taxonomy" id="200324"/>
    <lineage>
        <taxon>Eukaryota</taxon>
        <taxon>Fungi</taxon>
        <taxon>Dikarya</taxon>
        <taxon>Basidiomycota</taxon>
        <taxon>Pucciniomycotina</taxon>
        <taxon>Pucciniomycetes</taxon>
        <taxon>Pucciniales</taxon>
        <taxon>Pucciniaceae</taxon>
        <taxon>Puccinia</taxon>
    </lineage>
</organism>
<feature type="compositionally biased region" description="Polar residues" evidence="1">
    <location>
        <begin position="135"/>
        <end position="146"/>
    </location>
</feature>
<gene>
    <name evidence="2" type="ORF">PCANC_14750</name>
</gene>
<feature type="compositionally biased region" description="Low complexity" evidence="1">
    <location>
        <begin position="51"/>
        <end position="65"/>
    </location>
</feature>
<feature type="region of interest" description="Disordered" evidence="1">
    <location>
        <begin position="264"/>
        <end position="284"/>
    </location>
</feature>
<protein>
    <submittedName>
        <fullName evidence="2">Uncharacterized protein</fullName>
    </submittedName>
</protein>
<feature type="compositionally biased region" description="Polar residues" evidence="1">
    <location>
        <begin position="354"/>
        <end position="366"/>
    </location>
</feature>
<feature type="region of interest" description="Disordered" evidence="1">
    <location>
        <begin position="86"/>
        <end position="165"/>
    </location>
</feature>
<name>A0A2N5SIM4_9BASI</name>
<proteinExistence type="predicted"/>
<dbReference type="Proteomes" id="UP000235388">
    <property type="component" value="Unassembled WGS sequence"/>
</dbReference>
<sequence>MDAIKYTQEGDANISNLFNHDQPYSLVNCSNRPSRHHQRRSTSTARHFARRSPSSSSISISPAARPSEIDIERNLRSDVISYRSRAVDEAKGTCSQRNDLWSKPHEVKSTSRDQPGVVRPQLAKTATVECRSQHESTTNSSALQSCHQDEPRPPGGKGKRGTTSRNYNQLCGEVRQFKIDSLSEIVKTMEEHGIHHRDIAGVRRRFCDLRYSYKKALDWRHEKGDSILMARGEANGVEIIQRKLLKLCPHWEVLNPLIENQDTDQNSMLRAGSTNTDATDQPNSRLASLESDQMAVPEVVDTSCQANTPEQHIIVADTDAADQPNSPASAKSEETVSELFNTVCQANTVIATTSTTGQTKSQPSFNRSKRATKGKVPPEERHKAKSTSSKRQVIKATQARLAESKLKLEFMKELRKHNLPLEEIEKRVAKEFPTAN</sequence>
<dbReference type="PANTHER" id="PTHR33324">
    <property type="entry name" value="EXPRESSED PROTEIN"/>
    <property type="match status" value="1"/>
</dbReference>
<keyword evidence="3" id="KW-1185">Reference proteome</keyword>
<reference evidence="2 3" key="1">
    <citation type="submission" date="2017-11" db="EMBL/GenBank/DDBJ databases">
        <title>De novo assembly and phasing of dikaryotic genomes from two isolates of Puccinia coronata f. sp. avenae, the causal agent of oat crown rust.</title>
        <authorList>
            <person name="Miller M.E."/>
            <person name="Zhang Y."/>
            <person name="Omidvar V."/>
            <person name="Sperschneider J."/>
            <person name="Schwessinger B."/>
            <person name="Raley C."/>
            <person name="Palmer J.M."/>
            <person name="Garnica D."/>
            <person name="Upadhyaya N."/>
            <person name="Rathjen J."/>
            <person name="Taylor J.M."/>
            <person name="Park R.F."/>
            <person name="Dodds P.N."/>
            <person name="Hirsch C.D."/>
            <person name="Kianian S.F."/>
            <person name="Figueroa M."/>
        </authorList>
    </citation>
    <scope>NUCLEOTIDE SEQUENCE [LARGE SCALE GENOMIC DNA]</scope>
    <source>
        <strain evidence="2">12NC29</strain>
    </source>
</reference>
<dbReference type="AlphaFoldDB" id="A0A2N5SIM4"/>
<dbReference type="EMBL" id="PGCJ01000961">
    <property type="protein sequence ID" value="PLW13098.1"/>
    <property type="molecule type" value="Genomic_DNA"/>
</dbReference>
<evidence type="ECO:0000313" key="2">
    <source>
        <dbReference type="EMBL" id="PLW13098.1"/>
    </source>
</evidence>
<evidence type="ECO:0000313" key="3">
    <source>
        <dbReference type="Proteomes" id="UP000235388"/>
    </source>
</evidence>
<evidence type="ECO:0000256" key="1">
    <source>
        <dbReference type="SAM" id="MobiDB-lite"/>
    </source>
</evidence>
<comment type="caution">
    <text evidence="2">The sequence shown here is derived from an EMBL/GenBank/DDBJ whole genome shotgun (WGS) entry which is preliminary data.</text>
</comment>
<accession>A0A2N5SIM4</accession>
<dbReference type="STRING" id="200324.A0A2N5SIM4"/>